<dbReference type="Proteomes" id="UP001205612">
    <property type="component" value="Unassembled WGS sequence"/>
</dbReference>
<organism evidence="1 2">
    <name type="scientific">Streptomyces pyxinicus</name>
    <dbReference type="NCBI Taxonomy" id="2970331"/>
    <lineage>
        <taxon>Bacteria</taxon>
        <taxon>Bacillati</taxon>
        <taxon>Actinomycetota</taxon>
        <taxon>Actinomycetes</taxon>
        <taxon>Kitasatosporales</taxon>
        <taxon>Streptomycetaceae</taxon>
        <taxon>Streptomyces</taxon>
    </lineage>
</organism>
<gene>
    <name evidence="1" type="ORF">NX794_31520</name>
</gene>
<name>A0ABT2BB06_9ACTN</name>
<evidence type="ECO:0000313" key="2">
    <source>
        <dbReference type="Proteomes" id="UP001205612"/>
    </source>
</evidence>
<dbReference type="RefSeq" id="WP_258782993.1">
    <property type="nucleotide sequence ID" value="NZ_JANUGP010000036.1"/>
</dbReference>
<dbReference type="EMBL" id="JANUGP010000036">
    <property type="protein sequence ID" value="MCS0605698.1"/>
    <property type="molecule type" value="Genomic_DNA"/>
</dbReference>
<comment type="caution">
    <text evidence="1">The sequence shown here is derived from an EMBL/GenBank/DDBJ whole genome shotgun (WGS) entry which is preliminary data.</text>
</comment>
<proteinExistence type="predicted"/>
<sequence>MTASVAGLLGGEVPAAVAGRVLLHAGYRRAARYRDRVDAAVGGLVLAGPGALARAGQPREEGFEAALLVDEAGYRDAAATEEAPFPAVDDGPAPLFGDPLEHQMLAHLAFADAALTPTGYLHAGQVGALEAAVDRVRRLGDPRVVLTVPFDVHWLQAGSLERLADALGRYPGPKALIVGGGAADVPRAVSGLVRLVERVPGAGVLRAGLSAFGCVARGGGFAAFGADGSMRRTAPPAPKDEGSRGGPGSPAVLFPDLMEFFLGFTLAKRLADEVPDCWCDQCQGASLGRFHTMAEQTAAAGHNACTLTDWVRQMCALDAADRGAWWRRRCRQALSSYAVWNERIKEKRFAAPAELAAWAELPVPKTGAQQVR</sequence>
<evidence type="ECO:0000313" key="1">
    <source>
        <dbReference type="EMBL" id="MCS0605698.1"/>
    </source>
</evidence>
<evidence type="ECO:0008006" key="3">
    <source>
        <dbReference type="Google" id="ProtNLM"/>
    </source>
</evidence>
<keyword evidence="2" id="KW-1185">Reference proteome</keyword>
<reference evidence="1 2" key="1">
    <citation type="submission" date="2022-08" db="EMBL/GenBank/DDBJ databases">
        <authorList>
            <person name="Somphong A."/>
            <person name="Phongsopitanun W."/>
        </authorList>
    </citation>
    <scope>NUCLEOTIDE SEQUENCE [LARGE SCALE GENOMIC DNA]</scope>
    <source>
        <strain evidence="1 2">LP11</strain>
    </source>
</reference>
<accession>A0ABT2BB06</accession>
<protein>
    <recommendedName>
        <fullName evidence="3">tRNA-guanine(15) transglycosylase-like domain-containing protein</fullName>
    </recommendedName>
</protein>